<sequence>MFESLLINSRLARSLEKKFSTKLADREPSISEILIILQDYRAVCQDLLLRDFLYATQRGIENELWAVHSKLNTRFRKQIYALQKAGKSRTVELRNVNKQFVGFIKLSQRFYRDYIFQLDTHYDGIPELHKAANKCGHIGTQHKGPGAPHTPELTHRLLLSCYQTLIYLGDLSRYRETETGGKEQNWGPAVGYYGLATEIYPQSGMAHNQQAVIALADGNHLRATYHLYRSLSTKEPHPLALKNLEIEFKKIVSAWDKGELINNRRGGEGNVPGKALIAWFVRLHSKCYKGEDFNGHDELENEVLSQLALELKERSLEGTLQKFVLINIAAEYFASVKLQQGNQSPAAFGAYFYFLRLNVKTLFTLLQILQPELEKITSEGLESEQVNSSRLSDKVTTVARRVLPGLRLYSVWLFVNRAVLSTDLNESVSRIDIQELWKSYANTLTMIASAFPAEDLPDAGYLLEEDVDTIAFEPLMSEDFTKHVWFSNGKLKPKWSDADVERYHPNEEMLIRIRGILLDGLQLAVNEESVPITLDGLRFLYQEAGIPSELLASPRNHENLPTPTLEEVDARRTLEIPNCEDQISHGVAPSDSTSIALAKDVEMNQMVNDLVGDSLDPLPEIDEDTSFHLMEGEENIPSTPPEQTFDDTAIFGDNSFGIRPLEPDSCLGMIRKHSQQSQRPPHYVNRNSQSSPAIRTVPALPLMPDQSNIWNPTTSGSTTPFPPPGLGHRMYSPVTPQTGGLSHDHSRVHSRDSMNVSSPSLATWSSYIVTPIQSISENYLGQQALQNMNTHSHGHSYGQIGRRDPIQNSTVNLGIDGSSIASPIPLSNPRSWNMDLEHSRSSYGGPPNGQVG</sequence>
<dbReference type="OrthoDB" id="69928at2759"/>
<dbReference type="Gene3D" id="1.25.40.10">
    <property type="entry name" value="Tetratricopeptide repeat domain"/>
    <property type="match status" value="1"/>
</dbReference>
<keyword evidence="1" id="KW-0866">Nonsense-mediated mRNA decay</keyword>
<reference evidence="5" key="1">
    <citation type="journal article" date="2020" name="Stud. Mycol.">
        <title>101 Dothideomycetes genomes: a test case for predicting lifestyles and emergence of pathogens.</title>
        <authorList>
            <person name="Haridas S."/>
            <person name="Albert R."/>
            <person name="Binder M."/>
            <person name="Bloem J."/>
            <person name="Labutti K."/>
            <person name="Salamov A."/>
            <person name="Andreopoulos B."/>
            <person name="Baker S."/>
            <person name="Barry K."/>
            <person name="Bills G."/>
            <person name="Bluhm B."/>
            <person name="Cannon C."/>
            <person name="Castanera R."/>
            <person name="Culley D."/>
            <person name="Daum C."/>
            <person name="Ezra D."/>
            <person name="Gonzalez J."/>
            <person name="Henrissat B."/>
            <person name="Kuo A."/>
            <person name="Liang C."/>
            <person name="Lipzen A."/>
            <person name="Lutzoni F."/>
            <person name="Magnuson J."/>
            <person name="Mondo S."/>
            <person name="Nolan M."/>
            <person name="Ohm R."/>
            <person name="Pangilinan J."/>
            <person name="Park H.-J."/>
            <person name="Ramirez L."/>
            <person name="Alfaro M."/>
            <person name="Sun H."/>
            <person name="Tritt A."/>
            <person name="Yoshinaga Y."/>
            <person name="Zwiers L.-H."/>
            <person name="Turgeon B."/>
            <person name="Goodwin S."/>
            <person name="Spatafora J."/>
            <person name="Crous P."/>
            <person name="Grigoriev I."/>
        </authorList>
    </citation>
    <scope>NUCLEOTIDE SEQUENCE</scope>
    <source>
        <strain evidence="5">CBS 101060</strain>
    </source>
</reference>
<keyword evidence="1" id="KW-0539">Nucleus</keyword>
<evidence type="ECO:0000256" key="2">
    <source>
        <dbReference type="SAM" id="MobiDB-lite"/>
    </source>
</evidence>
<evidence type="ECO:0000259" key="3">
    <source>
        <dbReference type="Pfam" id="PF10373"/>
    </source>
</evidence>
<dbReference type="InterPro" id="IPR019458">
    <property type="entry name" value="Est1-like_N"/>
</dbReference>
<dbReference type="Proteomes" id="UP000799429">
    <property type="component" value="Unassembled WGS sequence"/>
</dbReference>
<organism evidence="5 6">
    <name type="scientific">Patellaria atrata CBS 101060</name>
    <dbReference type="NCBI Taxonomy" id="1346257"/>
    <lineage>
        <taxon>Eukaryota</taxon>
        <taxon>Fungi</taxon>
        <taxon>Dikarya</taxon>
        <taxon>Ascomycota</taxon>
        <taxon>Pezizomycotina</taxon>
        <taxon>Dothideomycetes</taxon>
        <taxon>Dothideomycetes incertae sedis</taxon>
        <taxon>Patellariales</taxon>
        <taxon>Patellariaceae</taxon>
        <taxon>Patellaria</taxon>
    </lineage>
</organism>
<feature type="region of interest" description="Disordered" evidence="2">
    <location>
        <begin position="820"/>
        <end position="852"/>
    </location>
</feature>
<dbReference type="Pfam" id="PF10374">
    <property type="entry name" value="EST1"/>
    <property type="match status" value="1"/>
</dbReference>
<comment type="caution">
    <text evidence="5">The sequence shown here is derived from an EMBL/GenBank/DDBJ whole genome shotgun (WGS) entry which is preliminary data.</text>
</comment>
<evidence type="ECO:0000313" key="5">
    <source>
        <dbReference type="EMBL" id="KAF2843813.1"/>
    </source>
</evidence>
<dbReference type="GO" id="GO:0000184">
    <property type="term" value="P:nuclear-transcribed mRNA catabolic process, nonsense-mediated decay"/>
    <property type="evidence" value="ECO:0007669"/>
    <property type="project" value="UniProtKB-KW"/>
</dbReference>
<evidence type="ECO:0000259" key="4">
    <source>
        <dbReference type="Pfam" id="PF10374"/>
    </source>
</evidence>
<name>A0A9P4SLH1_9PEZI</name>
<comment type="subcellular location">
    <subcellularLocation>
        <location evidence="1">Nucleus</location>
    </subcellularLocation>
</comment>
<accession>A0A9P4SLH1</accession>
<feature type="domain" description="DNA/RNA-binding" evidence="3">
    <location>
        <begin position="189"/>
        <end position="477"/>
    </location>
</feature>
<dbReference type="PANTHER" id="PTHR15696">
    <property type="entry name" value="SMG-7 SUPPRESSOR WITH MORPHOLOGICAL EFFECT ON GENITALIA PROTEIN 7"/>
    <property type="match status" value="1"/>
</dbReference>
<dbReference type="PANTHER" id="PTHR15696:SF36">
    <property type="entry name" value="NONSENSE-MEDIATED MRNA DECAY FACTOR"/>
    <property type="match status" value="1"/>
</dbReference>
<evidence type="ECO:0000313" key="6">
    <source>
        <dbReference type="Proteomes" id="UP000799429"/>
    </source>
</evidence>
<keyword evidence="6" id="KW-1185">Reference proteome</keyword>
<dbReference type="GO" id="GO:0005634">
    <property type="term" value="C:nucleus"/>
    <property type="evidence" value="ECO:0007669"/>
    <property type="project" value="UniProtKB-SubCell"/>
</dbReference>
<dbReference type="InterPro" id="IPR018834">
    <property type="entry name" value="DNA/RNA-bd_Est1-type"/>
</dbReference>
<comment type="function">
    <text evidence="1">Plays a role in nonsense-mediated mRNA decay.</text>
</comment>
<dbReference type="Pfam" id="PF10373">
    <property type="entry name" value="EST1_DNA_bind"/>
    <property type="match status" value="1"/>
</dbReference>
<dbReference type="SUPFAM" id="SSF48452">
    <property type="entry name" value="TPR-like"/>
    <property type="match status" value="1"/>
</dbReference>
<proteinExistence type="predicted"/>
<evidence type="ECO:0000256" key="1">
    <source>
        <dbReference type="RuleBase" id="RU369098"/>
    </source>
</evidence>
<dbReference type="InterPro" id="IPR045153">
    <property type="entry name" value="Est1/Ebs1-like"/>
</dbReference>
<feature type="domain" description="Telomerase activating protein Est1-like N-terminal" evidence="4">
    <location>
        <begin position="60"/>
        <end position="177"/>
    </location>
</feature>
<gene>
    <name evidence="5" type="ORF">M501DRAFT_926145</name>
</gene>
<dbReference type="AlphaFoldDB" id="A0A9P4SLH1"/>
<dbReference type="EMBL" id="MU006089">
    <property type="protein sequence ID" value="KAF2843813.1"/>
    <property type="molecule type" value="Genomic_DNA"/>
</dbReference>
<dbReference type="InterPro" id="IPR011990">
    <property type="entry name" value="TPR-like_helical_dom_sf"/>
</dbReference>
<protein>
    <recommendedName>
        <fullName evidence="1">Nonsense-mediated mRNA decay factor</fullName>
    </recommendedName>
</protein>